<dbReference type="EMBL" id="VTXL01000018">
    <property type="protein sequence ID" value="NOJ14755.1"/>
    <property type="molecule type" value="Genomic_DNA"/>
</dbReference>
<gene>
    <name evidence="10" type="ORF">F0234_18485</name>
</gene>
<dbReference type="NCBIfam" id="TIGR00829">
    <property type="entry name" value="FRU"/>
    <property type="match status" value="1"/>
</dbReference>
<dbReference type="Proteomes" id="UP000519158">
    <property type="component" value="Unassembled WGS sequence"/>
</dbReference>
<reference evidence="10 11" key="1">
    <citation type="submission" date="2019-09" db="EMBL/GenBank/DDBJ databases">
        <title>Draft genome sequencing and comparative genomics of hatchery-associated Vibrios.</title>
        <authorList>
            <person name="Kehlet-Delgado H."/>
            <person name="Mueller R.S."/>
        </authorList>
    </citation>
    <scope>NUCLEOTIDE SEQUENCE [LARGE SCALE GENOMIC DNA]</scope>
    <source>
        <strain evidence="10 11">99-70-13A3</strain>
    </source>
</reference>
<dbReference type="PANTHER" id="PTHR30505">
    <property type="entry name" value="FRUCTOSE-LIKE PERMEASE"/>
    <property type="match status" value="1"/>
</dbReference>
<dbReference type="InterPro" id="IPR003353">
    <property type="entry name" value="PTS_IIB_fruc"/>
</dbReference>
<dbReference type="GO" id="GO:0022877">
    <property type="term" value="F:protein-N(PI)-phosphohistidine-fructose phosphotransferase system transporter activity"/>
    <property type="evidence" value="ECO:0007669"/>
    <property type="project" value="InterPro"/>
</dbReference>
<sequence>MRIVAVTACPTGIAHTYMAADALVKTAPKFNVSIKVETQGAMGIENLLTDHDIVQADKILIVSDIDIEQPNRFDPAKTVLISMEEVLLSVEKVFIKHCRDLKPCRDTKPCRS</sequence>
<organism evidence="10 11">
    <name type="scientific">Vibrio splendidus</name>
    <dbReference type="NCBI Taxonomy" id="29497"/>
    <lineage>
        <taxon>Bacteria</taxon>
        <taxon>Pseudomonadati</taxon>
        <taxon>Pseudomonadota</taxon>
        <taxon>Gammaproteobacteria</taxon>
        <taxon>Vibrionales</taxon>
        <taxon>Vibrionaceae</taxon>
        <taxon>Vibrio</taxon>
    </lineage>
</organism>
<dbReference type="Gene3D" id="3.40.50.2300">
    <property type="match status" value="1"/>
</dbReference>
<evidence type="ECO:0000256" key="3">
    <source>
        <dbReference type="ARBA" id="ARBA00022448"/>
    </source>
</evidence>
<dbReference type="GO" id="GO:0005886">
    <property type="term" value="C:plasma membrane"/>
    <property type="evidence" value="ECO:0007669"/>
    <property type="project" value="TreeGrafter"/>
</dbReference>
<dbReference type="RefSeq" id="WP_017074509.1">
    <property type="nucleotide sequence ID" value="NZ_CAWPOP010000010.1"/>
</dbReference>
<accession>A0A1A6LKP6</accession>
<evidence type="ECO:0000313" key="10">
    <source>
        <dbReference type="EMBL" id="NOJ14755.1"/>
    </source>
</evidence>
<name>A0A1A6LKP6_VIBSP</name>
<keyword evidence="3" id="KW-0813">Transport</keyword>
<dbReference type="GO" id="GO:0009401">
    <property type="term" value="P:phosphoenolpyruvate-dependent sugar phosphotransferase system"/>
    <property type="evidence" value="ECO:0007669"/>
    <property type="project" value="UniProtKB-KW"/>
</dbReference>
<evidence type="ECO:0000256" key="1">
    <source>
        <dbReference type="ARBA" id="ARBA00001401"/>
    </source>
</evidence>
<dbReference type="Pfam" id="PF02302">
    <property type="entry name" value="PTS_IIB"/>
    <property type="match status" value="1"/>
</dbReference>
<dbReference type="GO" id="GO:0090563">
    <property type="term" value="F:protein-phosphocysteine-sugar phosphotransferase activity"/>
    <property type="evidence" value="ECO:0007669"/>
    <property type="project" value="TreeGrafter"/>
</dbReference>
<dbReference type="SUPFAM" id="SSF52794">
    <property type="entry name" value="PTS system IIB component-like"/>
    <property type="match status" value="1"/>
</dbReference>
<dbReference type="InterPro" id="IPR036095">
    <property type="entry name" value="PTS_EIIB-like_sf"/>
</dbReference>
<evidence type="ECO:0000256" key="5">
    <source>
        <dbReference type="ARBA" id="ARBA00022597"/>
    </source>
</evidence>
<evidence type="ECO:0000256" key="4">
    <source>
        <dbReference type="ARBA" id="ARBA00022553"/>
    </source>
</evidence>
<evidence type="ECO:0000256" key="6">
    <source>
        <dbReference type="ARBA" id="ARBA00022679"/>
    </source>
</evidence>
<keyword evidence="4" id="KW-0597">Phosphoprotein</keyword>
<evidence type="ECO:0000313" key="11">
    <source>
        <dbReference type="Proteomes" id="UP000519158"/>
    </source>
</evidence>
<dbReference type="PANTHER" id="PTHR30505:SF0">
    <property type="entry name" value="FRUCTOSE-LIKE PTS SYSTEM EIIBC COMPONENT-RELATED"/>
    <property type="match status" value="1"/>
</dbReference>
<evidence type="ECO:0000256" key="2">
    <source>
        <dbReference type="ARBA" id="ARBA00012799"/>
    </source>
</evidence>
<keyword evidence="7" id="KW-0598">Phosphotransferase system</keyword>
<proteinExistence type="predicted"/>
<dbReference type="GO" id="GO:0016301">
    <property type="term" value="F:kinase activity"/>
    <property type="evidence" value="ECO:0007669"/>
    <property type="project" value="UniProtKB-KW"/>
</dbReference>
<dbReference type="EC" id="2.7.1.202" evidence="2"/>
<evidence type="ECO:0000259" key="9">
    <source>
        <dbReference type="PROSITE" id="PS51099"/>
    </source>
</evidence>
<keyword evidence="6" id="KW-0808">Transferase</keyword>
<dbReference type="InterPro" id="IPR050864">
    <property type="entry name" value="Bacterial_PTS_Sugar_Transport"/>
</dbReference>
<evidence type="ECO:0000256" key="7">
    <source>
        <dbReference type="ARBA" id="ARBA00022683"/>
    </source>
</evidence>
<keyword evidence="8" id="KW-0418">Kinase</keyword>
<feature type="domain" description="PTS EIIB type-2" evidence="9">
    <location>
        <begin position="1"/>
        <end position="100"/>
    </location>
</feature>
<keyword evidence="5" id="KW-0762">Sugar transport</keyword>
<dbReference type="InterPro" id="IPR003501">
    <property type="entry name" value="PTS_EIIB_2/3"/>
</dbReference>
<comment type="catalytic activity">
    <reaction evidence="1">
        <text>D-fructose(out) + N(pros)-phospho-L-histidyl-[protein] = D-fructose 1-phosphate(in) + L-histidyl-[protein]</text>
        <dbReference type="Rhea" id="RHEA:49252"/>
        <dbReference type="Rhea" id="RHEA-COMP:9745"/>
        <dbReference type="Rhea" id="RHEA-COMP:9746"/>
        <dbReference type="ChEBI" id="CHEBI:29979"/>
        <dbReference type="ChEBI" id="CHEBI:37721"/>
        <dbReference type="ChEBI" id="CHEBI:58674"/>
        <dbReference type="ChEBI" id="CHEBI:64837"/>
        <dbReference type="EC" id="2.7.1.202"/>
    </reaction>
</comment>
<dbReference type="InterPro" id="IPR013011">
    <property type="entry name" value="PTS_EIIB_2"/>
</dbReference>
<dbReference type="CDD" id="cd05569">
    <property type="entry name" value="PTS_IIB_fructose"/>
    <property type="match status" value="1"/>
</dbReference>
<comment type="caution">
    <text evidence="10">The sequence shown here is derived from an EMBL/GenBank/DDBJ whole genome shotgun (WGS) entry which is preliminary data.</text>
</comment>
<dbReference type="OrthoDB" id="9782569at2"/>
<dbReference type="PROSITE" id="PS51099">
    <property type="entry name" value="PTS_EIIB_TYPE_2"/>
    <property type="match status" value="1"/>
</dbReference>
<protein>
    <recommendedName>
        <fullName evidence="2">protein-N(pi)-phosphohistidine--D-fructose phosphotransferase</fullName>
        <ecNumber evidence="2">2.7.1.202</ecNumber>
    </recommendedName>
</protein>
<dbReference type="AlphaFoldDB" id="A0A1A6LKP6"/>
<evidence type="ECO:0000256" key="8">
    <source>
        <dbReference type="ARBA" id="ARBA00022777"/>
    </source>
</evidence>